<organism evidence="8 9">
    <name type="scientific">Brevibacterium ravenspurgense</name>
    <dbReference type="NCBI Taxonomy" id="479117"/>
    <lineage>
        <taxon>Bacteria</taxon>
        <taxon>Bacillati</taxon>
        <taxon>Actinomycetota</taxon>
        <taxon>Actinomycetes</taxon>
        <taxon>Micrococcales</taxon>
        <taxon>Brevibacteriaceae</taxon>
        <taxon>Brevibacterium</taxon>
    </lineage>
</organism>
<comment type="caution">
    <text evidence="8">The sequence shown here is derived from an EMBL/GenBank/DDBJ whole genome shotgun (WGS) entry which is preliminary data.</text>
</comment>
<feature type="transmembrane region" description="Helical" evidence="6">
    <location>
        <begin position="1437"/>
        <end position="1456"/>
    </location>
</feature>
<evidence type="ECO:0000256" key="6">
    <source>
        <dbReference type="SAM" id="Phobius"/>
    </source>
</evidence>
<dbReference type="NCBIfam" id="TIGR01167">
    <property type="entry name" value="LPXTG_anchor"/>
    <property type="match status" value="1"/>
</dbReference>
<feature type="region of interest" description="Disordered" evidence="5">
    <location>
        <begin position="959"/>
        <end position="994"/>
    </location>
</feature>
<evidence type="ECO:0000256" key="4">
    <source>
        <dbReference type="ARBA" id="ARBA00023088"/>
    </source>
</evidence>
<dbReference type="EMBL" id="PKGO01000011">
    <property type="protein sequence ID" value="PKY69481.1"/>
    <property type="molecule type" value="Genomic_DNA"/>
</dbReference>
<keyword evidence="3" id="KW-0732">Signal</keyword>
<keyword evidence="1" id="KW-0134">Cell wall</keyword>
<dbReference type="Proteomes" id="UP000242755">
    <property type="component" value="Unassembled WGS sequence"/>
</dbReference>
<accession>A0A2I1IED9</accession>
<feature type="compositionally biased region" description="Basic and acidic residues" evidence="5">
    <location>
        <begin position="978"/>
        <end position="988"/>
    </location>
</feature>
<dbReference type="Pfam" id="PF20674">
    <property type="entry name" value="SpaA_3"/>
    <property type="match status" value="1"/>
</dbReference>
<keyword evidence="2" id="KW-0964">Secreted</keyword>
<keyword evidence="4" id="KW-0572">Peptidoglycan-anchor</keyword>
<keyword evidence="6" id="KW-0472">Membrane</keyword>
<reference evidence="8 9" key="1">
    <citation type="submission" date="2017-12" db="EMBL/GenBank/DDBJ databases">
        <title>Phylogenetic diversity of female urinary microbiome.</title>
        <authorList>
            <person name="Thomas-White K."/>
            <person name="Wolfe A.J."/>
        </authorList>
    </citation>
    <scope>NUCLEOTIDE SEQUENCE [LARGE SCALE GENOMIC DNA]</scope>
    <source>
        <strain evidence="8 9">UMB0426</strain>
    </source>
</reference>
<dbReference type="SUPFAM" id="SSF63829">
    <property type="entry name" value="Calcium-dependent phosphotriesterase"/>
    <property type="match status" value="1"/>
</dbReference>
<feature type="region of interest" description="Disordered" evidence="5">
    <location>
        <begin position="669"/>
        <end position="689"/>
    </location>
</feature>
<sequence>MRKNQVNGLGLTPDGNTFYTFRGWSKGYWDQNGNWKDGVRNNFELYKYDENGGNPQRIKLTEDGNNYYDFYSVETSAQNMDLIAGAVNPADGRYYFGGFHQAQNSAGGYNLYFNLRSIDPTDGRFRHIAQIPVESQNGPYSLDNANGDIVFDASGNFHLLSAKRPSNGSSQVKILTLPADKLPKDNTGPLQQVYASSTATRVISAADGVANSLAVDADGTLILATTKSAFKYDPTSFTLERSAQNINGGNGGGKLINTDLASCHFPPTLEVKKNVVDRLDDKDQFTLTADDTTEKGIFASATTSGEKNGVQAKQIGPAIVRSGQEYVIQEQMAEGSGSKLDNYSTSVECEANYQDGKPSEDLDLTEKGDQKYGVTIPKTADRGPANVVCTYTNEPNKPAFKVKKDSAEAGATAENGEWTSAYTVTVTNDGEVEGTSKAVTDTPSVPEGFKLEGATVDGESVEITDGTFTVTDGVKLAGGKDKVFEVVLSGTYEAAEADWAAAGECEVEGEGNPKKGLFNKVTMEEDSDGPENNDACNPVSKDPLFKVKKDSAEAGAEAEGGKWTSAYTVTVTNDGEIEGTSKAVTDTPSVPEGFKLEGATVDGESVEITDGTFTVTDGVKLAGGKDKVFEVVLSGTYEASKADWVAVGECEVEGEGNPKKGLFNKVTMEEDSDGPENNDACNPVSKDPSFKVKKDSAEAGAEAENGKWTSAYTVTVTNDGEIAGTSKAVTDTPSVPEGFTVTGATVDGEAVEITDGTFTVTDGVKLAAGKDKVFEVVLSGTYEASKADWVAVGECEVEGEGNPDKGLFNKVTMEGDSDGPENNDACNPVSKDPSFKVKKDSAEAGAEAENGKWTSAYTVTVTNDGEIAGTSKAVTDTPSVPEGFTVTGATVDGEAVEITDGTFTVTDGVKLAAGKDKVFEVVLSGTYEAGKADWVAVGECEVEGEGNPDKGLFNKVTMEGDSDGPENNDACNPVSKDPSFKVKKDSGKDGAQAENGKWTSAYTVTVTNDGEIAGTSKAVTDTPSVPEGFTVTGATVDGEAVEITDGTFTVTDGVKLAGGKDKVFEVVLSGTYEAAEADWAAAGECEVEGEGNPKKGLFNKVTMEEDSDGPENNDACNPVSKDPLFKVKKDSAEAGAEAEGGKWTSAYTVTVTNDGEIEGTSKAVTDTPSVPEGFKLEGATVDGESVEITDGTFTVTDGVKLAGGKDKVFEVVLSGTYEASKADWVAVGECEVDGEGNPAKGLFNKVTMEEDSDGPENNDACNPVGKDPLFKVKKEAAGAELGDGDSFTSKYSVTVTNSGAVAGTSKAVTDTPEFAAGFEPKSVTVDDKSVEFKDGSFVVTDGVELEPGKSKSFEVVITGSYTDKADWSKVGQCEADGGLKPGQGLFNAVAMDGDSDGEENNNACNPLKKPTPDPAKPVEPGDKGSSNAPLPRTGVEIAGALAAAAGLLAAGVLMVARSRRKNN</sequence>
<evidence type="ECO:0000256" key="5">
    <source>
        <dbReference type="SAM" id="MobiDB-lite"/>
    </source>
</evidence>
<dbReference type="InterPro" id="IPR019931">
    <property type="entry name" value="LPXTG_anchor"/>
</dbReference>
<evidence type="ECO:0000259" key="7">
    <source>
        <dbReference type="PROSITE" id="PS50847"/>
    </source>
</evidence>
<keyword evidence="6" id="KW-1133">Transmembrane helix</keyword>
<protein>
    <recommendedName>
        <fullName evidence="7">Gram-positive cocci surface proteins LPxTG domain-containing protein</fullName>
    </recommendedName>
</protein>
<evidence type="ECO:0000313" key="9">
    <source>
        <dbReference type="Proteomes" id="UP000242755"/>
    </source>
</evidence>
<dbReference type="InterPro" id="IPR048834">
    <property type="entry name" value="SpaA_pre-album"/>
</dbReference>
<feature type="region of interest" description="Disordered" evidence="5">
    <location>
        <begin position="1392"/>
        <end position="1431"/>
    </location>
</feature>
<dbReference type="STRING" id="1176165.GCA_001584405_01677"/>
<evidence type="ECO:0000256" key="2">
    <source>
        <dbReference type="ARBA" id="ARBA00022525"/>
    </source>
</evidence>
<evidence type="ECO:0000313" key="8">
    <source>
        <dbReference type="EMBL" id="PKY69481.1"/>
    </source>
</evidence>
<dbReference type="RefSeq" id="WP_101672980.1">
    <property type="nucleotide sequence ID" value="NZ_PKGO01000011.1"/>
</dbReference>
<gene>
    <name evidence="8" type="ORF">CYJ40_10150</name>
</gene>
<feature type="domain" description="Gram-positive cocci surface proteins LPxTG" evidence="7">
    <location>
        <begin position="1430"/>
        <end position="1463"/>
    </location>
</feature>
<name>A0A2I1IED9_9MICO</name>
<dbReference type="PROSITE" id="PS50847">
    <property type="entry name" value="GRAM_POS_ANCHORING"/>
    <property type="match status" value="1"/>
</dbReference>
<proteinExistence type="predicted"/>
<evidence type="ECO:0000256" key="3">
    <source>
        <dbReference type="ARBA" id="ARBA00022729"/>
    </source>
</evidence>
<keyword evidence="6" id="KW-0812">Transmembrane</keyword>
<evidence type="ECO:0000256" key="1">
    <source>
        <dbReference type="ARBA" id="ARBA00022512"/>
    </source>
</evidence>